<dbReference type="EMBL" id="PJZF01000010">
    <property type="protein sequence ID" value="PLR35893.1"/>
    <property type="molecule type" value="Genomic_DNA"/>
</dbReference>
<dbReference type="InterPro" id="IPR018120">
    <property type="entry name" value="Glyco_hydro_1_AS"/>
</dbReference>
<comment type="similarity">
    <text evidence="1 5">Belongs to the glycosyl hydrolase 1 family.</text>
</comment>
<evidence type="ECO:0000256" key="4">
    <source>
        <dbReference type="PROSITE-ProRule" id="PRU10055"/>
    </source>
</evidence>
<protein>
    <submittedName>
        <fullName evidence="6">6-phospho-beta-glucosidase</fullName>
    </submittedName>
</protein>
<feature type="active site" description="Nucleophile" evidence="4">
    <location>
        <position position="374"/>
    </location>
</feature>
<dbReference type="PRINTS" id="PR00131">
    <property type="entry name" value="GLHYDRLASE1"/>
</dbReference>
<evidence type="ECO:0000313" key="7">
    <source>
        <dbReference type="Proteomes" id="UP000234240"/>
    </source>
</evidence>
<dbReference type="GO" id="GO:0005829">
    <property type="term" value="C:cytosol"/>
    <property type="evidence" value="ECO:0007669"/>
    <property type="project" value="TreeGrafter"/>
</dbReference>
<evidence type="ECO:0000256" key="1">
    <source>
        <dbReference type="ARBA" id="ARBA00010838"/>
    </source>
</evidence>
<accession>A0A2N5E4J2</accession>
<dbReference type="InterPro" id="IPR017853">
    <property type="entry name" value="GH"/>
</dbReference>
<organism evidence="6 7">
    <name type="scientific">Chimaeribacter californicus</name>
    <dbReference type="NCBI Taxonomy" id="2060067"/>
    <lineage>
        <taxon>Bacteria</taxon>
        <taxon>Pseudomonadati</taxon>
        <taxon>Pseudomonadota</taxon>
        <taxon>Gammaproteobacteria</taxon>
        <taxon>Enterobacterales</taxon>
        <taxon>Yersiniaceae</taxon>
        <taxon>Chimaeribacter</taxon>
    </lineage>
</organism>
<dbReference type="SUPFAM" id="SSF51445">
    <property type="entry name" value="(Trans)glycosidases"/>
    <property type="match status" value="1"/>
</dbReference>
<sequence>MRDNMHYQFPDNFWWGSASSAPQTEGDSLNFGKSETIWDRWFREQPGRFHQQVGPQNTSTFYQHWRGDIALLKRTGHNSFRTSISWARLLPNGRGEPNPQAVAFYNQVIDELLAQGITPFINLFHFDMPMCMQEEGGWESREVVAAYADYADTCFALFGDRVAHWFTFNEPVVPVEGGYLYDFHYPNVVDFKRAATVAYHTMLAHAEAVRRFRHWQQQPQAHPDTQIGIILNLTPSYPRSQNPADVKAAHIADLIFNRSFLDPALRGHYPDDLVALLKEHGQLPACRDGDRELLAEGVVDLLGINYYQPRRIKCRDSLVNPDSPFMPEWFFESYEMPGRKMNLYRGWEIYEPGIYDILTNLRENYGNPRCFISENGMGVENEQRFLQQGQIQDDYRIEFVREHLIWLHRGIQEGSRCLGYHMWTFIDNWSWCNAYKNRYGLVQLDLASQQRTVKKSGEWFAATAADNGFTTNDNGFTANDNTSKGEAS</sequence>
<evidence type="ECO:0000256" key="5">
    <source>
        <dbReference type="RuleBase" id="RU003690"/>
    </source>
</evidence>
<dbReference type="Gene3D" id="3.20.20.80">
    <property type="entry name" value="Glycosidases"/>
    <property type="match status" value="1"/>
</dbReference>
<evidence type="ECO:0000256" key="3">
    <source>
        <dbReference type="ARBA" id="ARBA00023295"/>
    </source>
</evidence>
<name>A0A2N5E4J2_9GAMM</name>
<dbReference type="PANTHER" id="PTHR10353:SF139">
    <property type="entry name" value="6-PHOSPHO-BETA-GLUCOSIDASE GMUD"/>
    <property type="match status" value="1"/>
</dbReference>
<evidence type="ECO:0000256" key="2">
    <source>
        <dbReference type="ARBA" id="ARBA00022801"/>
    </source>
</evidence>
<gene>
    <name evidence="6" type="ORF">CYR55_13070</name>
</gene>
<dbReference type="FunFam" id="3.20.20.80:FF:000004">
    <property type="entry name" value="Beta-glucosidase 6-phospho-beta-glucosidase"/>
    <property type="match status" value="1"/>
</dbReference>
<dbReference type="AlphaFoldDB" id="A0A2N5E4J2"/>
<dbReference type="OrthoDB" id="9765195at2"/>
<dbReference type="GO" id="GO:0016052">
    <property type="term" value="P:carbohydrate catabolic process"/>
    <property type="evidence" value="ECO:0007669"/>
    <property type="project" value="TreeGrafter"/>
</dbReference>
<dbReference type="PROSITE" id="PS00572">
    <property type="entry name" value="GLYCOSYL_HYDROL_F1_1"/>
    <property type="match status" value="1"/>
</dbReference>
<reference evidence="6 7" key="1">
    <citation type="submission" date="2017-12" db="EMBL/GenBank/DDBJ databases">
        <title>Characterization of six clinical isolates of Enterochimera gen. nov., a novel genus of the Yersiniaciae family and the three species Enterochimera arupensis sp. nov., Enterochimera coloradensis sp. nov, and Enterochimera californica sp. nov.</title>
        <authorList>
            <person name="Rossi A."/>
            <person name="Fisher M."/>
        </authorList>
    </citation>
    <scope>NUCLEOTIDE SEQUENCE [LARGE SCALE GENOMIC DNA]</scope>
    <source>
        <strain evidence="7">2015-Iso6</strain>
    </source>
</reference>
<dbReference type="Proteomes" id="UP000234240">
    <property type="component" value="Unassembled WGS sequence"/>
</dbReference>
<comment type="caution">
    <text evidence="6">The sequence shown here is derived from an EMBL/GenBank/DDBJ whole genome shotgun (WGS) entry which is preliminary data.</text>
</comment>
<keyword evidence="3" id="KW-0326">Glycosidase</keyword>
<dbReference type="GO" id="GO:0008422">
    <property type="term" value="F:beta-glucosidase activity"/>
    <property type="evidence" value="ECO:0007669"/>
    <property type="project" value="TreeGrafter"/>
</dbReference>
<evidence type="ECO:0000313" key="6">
    <source>
        <dbReference type="EMBL" id="PLR35893.1"/>
    </source>
</evidence>
<keyword evidence="2" id="KW-0378">Hydrolase</keyword>
<dbReference type="Pfam" id="PF00232">
    <property type="entry name" value="Glyco_hydro_1"/>
    <property type="match status" value="1"/>
</dbReference>
<proteinExistence type="inferred from homology"/>
<dbReference type="PANTHER" id="PTHR10353">
    <property type="entry name" value="GLYCOSYL HYDROLASE"/>
    <property type="match status" value="1"/>
</dbReference>
<dbReference type="InterPro" id="IPR001360">
    <property type="entry name" value="Glyco_hydro_1"/>
</dbReference>
<keyword evidence="7" id="KW-1185">Reference proteome</keyword>